<dbReference type="InterPro" id="IPR057169">
    <property type="entry name" value="DUF7847"/>
</dbReference>
<keyword evidence="1" id="KW-0472">Membrane</keyword>
<dbReference type="AlphaFoldDB" id="A0A956RP39"/>
<organism evidence="3 4">
    <name type="scientific">Eiseniibacteriota bacterium</name>
    <dbReference type="NCBI Taxonomy" id="2212470"/>
    <lineage>
        <taxon>Bacteria</taxon>
        <taxon>Candidatus Eiseniibacteriota</taxon>
    </lineage>
</organism>
<dbReference type="Pfam" id="PF25231">
    <property type="entry name" value="DUF7847"/>
    <property type="match status" value="1"/>
</dbReference>
<dbReference type="EMBL" id="JAGQHR010000096">
    <property type="protein sequence ID" value="MCA9727002.1"/>
    <property type="molecule type" value="Genomic_DNA"/>
</dbReference>
<protein>
    <recommendedName>
        <fullName evidence="2">DUF7847 domain-containing protein</fullName>
    </recommendedName>
</protein>
<accession>A0A956RP39</accession>
<feature type="transmembrane region" description="Helical" evidence="1">
    <location>
        <begin position="153"/>
        <end position="175"/>
    </location>
</feature>
<feature type="transmembrane region" description="Helical" evidence="1">
    <location>
        <begin position="26"/>
        <end position="46"/>
    </location>
</feature>
<evidence type="ECO:0000313" key="4">
    <source>
        <dbReference type="Proteomes" id="UP000697710"/>
    </source>
</evidence>
<evidence type="ECO:0000313" key="3">
    <source>
        <dbReference type="EMBL" id="MCA9727002.1"/>
    </source>
</evidence>
<keyword evidence="1" id="KW-0812">Transmembrane</keyword>
<reference evidence="3" key="2">
    <citation type="journal article" date="2021" name="Microbiome">
        <title>Successional dynamics and alternative stable states in a saline activated sludge microbial community over 9 years.</title>
        <authorList>
            <person name="Wang Y."/>
            <person name="Ye J."/>
            <person name="Ju F."/>
            <person name="Liu L."/>
            <person name="Boyd J.A."/>
            <person name="Deng Y."/>
            <person name="Parks D.H."/>
            <person name="Jiang X."/>
            <person name="Yin X."/>
            <person name="Woodcroft B.J."/>
            <person name="Tyson G.W."/>
            <person name="Hugenholtz P."/>
            <person name="Polz M.F."/>
            <person name="Zhang T."/>
        </authorList>
    </citation>
    <scope>NUCLEOTIDE SEQUENCE</scope>
    <source>
        <strain evidence="3">HKST-UBA01</strain>
    </source>
</reference>
<feature type="domain" description="DUF7847" evidence="2">
    <location>
        <begin position="14"/>
        <end position="235"/>
    </location>
</feature>
<gene>
    <name evidence="3" type="ORF">KC729_04910</name>
</gene>
<proteinExistence type="predicted"/>
<evidence type="ECO:0000259" key="2">
    <source>
        <dbReference type="Pfam" id="PF25231"/>
    </source>
</evidence>
<feature type="non-terminal residue" evidence="3">
    <location>
        <position position="267"/>
    </location>
</feature>
<feature type="transmembrane region" description="Helical" evidence="1">
    <location>
        <begin position="58"/>
        <end position="79"/>
    </location>
</feature>
<reference evidence="3" key="1">
    <citation type="submission" date="2020-04" db="EMBL/GenBank/DDBJ databases">
        <authorList>
            <person name="Zhang T."/>
        </authorList>
    </citation>
    <scope>NUCLEOTIDE SEQUENCE</scope>
    <source>
        <strain evidence="3">HKST-UBA01</strain>
    </source>
</reference>
<sequence>MSGLGFSDAFSPSRAISAGWEGLKRAPVAVVLGAIILLVSDSNCNFEKKLENGNWESFWWLVGAAILVGGFLGIILFLLRIFVLPGYLQVCARAVRGQKADPDQLFSASHRFLDMLLWGLLHTGVRLLTVLALGAPLVPFGVVGVISGREEVGIVLAVVAGFYVLAIGLPVFTYVELGLFFGDYRVALEGSGPLTALKESWNLASGNRLWLLLYRVIMFFFEIAGFLVMVVGVVFTRGIRDVGTVGAYLDFVHGPWTAPPSAPVPPS</sequence>
<name>A0A956RP39_UNCEI</name>
<dbReference type="Proteomes" id="UP000697710">
    <property type="component" value="Unassembled WGS sequence"/>
</dbReference>
<keyword evidence="1" id="KW-1133">Transmembrane helix</keyword>
<comment type="caution">
    <text evidence="3">The sequence shown here is derived from an EMBL/GenBank/DDBJ whole genome shotgun (WGS) entry which is preliminary data.</text>
</comment>
<feature type="transmembrane region" description="Helical" evidence="1">
    <location>
        <begin position="125"/>
        <end position="146"/>
    </location>
</feature>
<feature type="transmembrane region" description="Helical" evidence="1">
    <location>
        <begin position="212"/>
        <end position="235"/>
    </location>
</feature>
<evidence type="ECO:0000256" key="1">
    <source>
        <dbReference type="SAM" id="Phobius"/>
    </source>
</evidence>